<dbReference type="Gene3D" id="3.40.30.10">
    <property type="entry name" value="Glutaredoxin"/>
    <property type="match status" value="1"/>
</dbReference>
<gene>
    <name evidence="1" type="ORF">SK128_011806</name>
</gene>
<name>A0AAN8X722_HALRR</name>
<feature type="non-terminal residue" evidence="1">
    <location>
        <position position="1"/>
    </location>
</feature>
<comment type="caution">
    <text evidence="1">The sequence shown here is derived from an EMBL/GenBank/DDBJ whole genome shotgun (WGS) entry which is preliminary data.</text>
</comment>
<evidence type="ECO:0000313" key="1">
    <source>
        <dbReference type="EMBL" id="KAK7074129.1"/>
    </source>
</evidence>
<dbReference type="EMBL" id="JAXCGZ010011791">
    <property type="protein sequence ID" value="KAK7074129.1"/>
    <property type="molecule type" value="Genomic_DNA"/>
</dbReference>
<protein>
    <submittedName>
        <fullName evidence="1">Uncharacterized protein</fullName>
    </submittedName>
</protein>
<reference evidence="1 2" key="1">
    <citation type="submission" date="2023-11" db="EMBL/GenBank/DDBJ databases">
        <title>Halocaridina rubra genome assembly.</title>
        <authorList>
            <person name="Smith C."/>
        </authorList>
    </citation>
    <scope>NUCLEOTIDE SEQUENCE [LARGE SCALE GENOMIC DNA]</scope>
    <source>
        <strain evidence="1">EP-1</strain>
        <tissue evidence="1">Whole</tissue>
    </source>
</reference>
<proteinExistence type="predicted"/>
<keyword evidence="2" id="KW-1185">Reference proteome</keyword>
<organism evidence="1 2">
    <name type="scientific">Halocaridina rubra</name>
    <name type="common">Hawaiian red shrimp</name>
    <dbReference type="NCBI Taxonomy" id="373956"/>
    <lineage>
        <taxon>Eukaryota</taxon>
        <taxon>Metazoa</taxon>
        <taxon>Ecdysozoa</taxon>
        <taxon>Arthropoda</taxon>
        <taxon>Crustacea</taxon>
        <taxon>Multicrustacea</taxon>
        <taxon>Malacostraca</taxon>
        <taxon>Eumalacostraca</taxon>
        <taxon>Eucarida</taxon>
        <taxon>Decapoda</taxon>
        <taxon>Pleocyemata</taxon>
        <taxon>Caridea</taxon>
        <taxon>Atyoidea</taxon>
        <taxon>Atyidae</taxon>
        <taxon>Halocaridina</taxon>
    </lineage>
</organism>
<dbReference type="SUPFAM" id="SSF52833">
    <property type="entry name" value="Thioredoxin-like"/>
    <property type="match status" value="1"/>
</dbReference>
<sequence>KEKYSGDRSLDDLKNFIVEQIGNAAGTQKEDADEPQPPVVVLTSENFDNAISQGYTLIKFFAPWWV</sequence>
<accession>A0AAN8X722</accession>
<evidence type="ECO:0000313" key="2">
    <source>
        <dbReference type="Proteomes" id="UP001381693"/>
    </source>
</evidence>
<dbReference type="AlphaFoldDB" id="A0AAN8X722"/>
<dbReference type="InterPro" id="IPR036249">
    <property type="entry name" value="Thioredoxin-like_sf"/>
</dbReference>
<dbReference type="Proteomes" id="UP001381693">
    <property type="component" value="Unassembled WGS sequence"/>
</dbReference>